<comment type="caution">
    <text evidence="1">The sequence shown here is derived from an EMBL/GenBank/DDBJ whole genome shotgun (WGS) entry which is preliminary data.</text>
</comment>
<protein>
    <submittedName>
        <fullName evidence="1">Uncharacterized protein</fullName>
    </submittedName>
</protein>
<sequence length="75" mass="8668">MDKLLECADSDDGFVIEGVQLLEFFDELQQLEKLWHTDNDIASSNDLLRSLIDKKNRFEKAICIAREHNLSINVC</sequence>
<proteinExistence type="predicted"/>
<dbReference type="Proteomes" id="UP001156870">
    <property type="component" value="Unassembled WGS sequence"/>
</dbReference>
<organism evidence="1 2">
    <name type="scientific">Marinibactrum halimedae</name>
    <dbReference type="NCBI Taxonomy" id="1444977"/>
    <lineage>
        <taxon>Bacteria</taxon>
        <taxon>Pseudomonadati</taxon>
        <taxon>Pseudomonadota</taxon>
        <taxon>Gammaproteobacteria</taxon>
        <taxon>Cellvibrionales</taxon>
        <taxon>Cellvibrionaceae</taxon>
        <taxon>Marinibactrum</taxon>
    </lineage>
</organism>
<reference evidence="1 2" key="1">
    <citation type="journal article" date="2014" name="Int. J. Syst. Evol. Microbiol.">
        <title>Complete genome sequence of Corynebacterium casei LMG S-19264T (=DSM 44701T), isolated from a smear-ripened cheese.</title>
        <authorList>
            <consortium name="US DOE Joint Genome Institute (JGI-PGF)"/>
            <person name="Walter F."/>
            <person name="Albersmeier A."/>
            <person name="Kalinowski J."/>
            <person name="Ruckert C."/>
        </authorList>
    </citation>
    <scope>NUCLEOTIDE SEQUENCE [LARGE SCALE GENOMIC DNA]</scope>
    <source>
        <strain evidence="1 2">NBRC 110095</strain>
    </source>
</reference>
<evidence type="ECO:0000313" key="2">
    <source>
        <dbReference type="Proteomes" id="UP001156870"/>
    </source>
</evidence>
<keyword evidence="2" id="KW-1185">Reference proteome</keyword>
<evidence type="ECO:0000313" key="1">
    <source>
        <dbReference type="EMBL" id="GLS25907.1"/>
    </source>
</evidence>
<dbReference type="AlphaFoldDB" id="A0AA37T7B5"/>
<name>A0AA37T7B5_9GAMM</name>
<accession>A0AA37T7B5</accession>
<dbReference type="EMBL" id="BSPD01000036">
    <property type="protein sequence ID" value="GLS25907.1"/>
    <property type="molecule type" value="Genomic_DNA"/>
</dbReference>
<gene>
    <name evidence="1" type="ORF">GCM10007877_16210</name>
</gene>